<name>A0A6J5UX29_PRUAR</name>
<dbReference type="PANTHER" id="PTHR31373:SF17">
    <property type="entry name" value="OS06G0652100 PROTEIN"/>
    <property type="match status" value="1"/>
</dbReference>
<accession>A0A6J5UX29</accession>
<evidence type="ECO:0000313" key="5">
    <source>
        <dbReference type="Proteomes" id="UP000507222"/>
    </source>
</evidence>
<evidence type="ECO:0000259" key="2">
    <source>
        <dbReference type="Pfam" id="PF11443"/>
    </source>
</evidence>
<feature type="compositionally biased region" description="Pro residues" evidence="1">
    <location>
        <begin position="61"/>
        <end position="76"/>
    </location>
</feature>
<feature type="domain" description="DUF2828" evidence="2">
    <location>
        <begin position="88"/>
        <end position="450"/>
    </location>
</feature>
<gene>
    <name evidence="4" type="ORF">CURHAP_LOCUS34173</name>
</gene>
<organism evidence="4 5">
    <name type="scientific">Prunus armeniaca</name>
    <name type="common">Apricot</name>
    <name type="synonym">Armeniaca vulgaris</name>
    <dbReference type="NCBI Taxonomy" id="36596"/>
    <lineage>
        <taxon>Eukaryota</taxon>
        <taxon>Viridiplantae</taxon>
        <taxon>Streptophyta</taxon>
        <taxon>Embryophyta</taxon>
        <taxon>Tracheophyta</taxon>
        <taxon>Spermatophyta</taxon>
        <taxon>Magnoliopsida</taxon>
        <taxon>eudicotyledons</taxon>
        <taxon>Gunneridae</taxon>
        <taxon>Pentapetalae</taxon>
        <taxon>rosids</taxon>
        <taxon>fabids</taxon>
        <taxon>Rosales</taxon>
        <taxon>Rosaceae</taxon>
        <taxon>Amygdaloideae</taxon>
        <taxon>Amygdaleae</taxon>
        <taxon>Prunus</taxon>
    </lineage>
</organism>
<evidence type="ECO:0000256" key="1">
    <source>
        <dbReference type="SAM" id="MobiDB-lite"/>
    </source>
</evidence>
<evidence type="ECO:0000313" key="4">
    <source>
        <dbReference type="EMBL" id="CAB4281170.1"/>
    </source>
</evidence>
<dbReference type="InterPro" id="IPR011205">
    <property type="entry name" value="UCP015417_vWA"/>
</dbReference>
<feature type="region of interest" description="Disordered" evidence="1">
    <location>
        <begin position="46"/>
        <end position="76"/>
    </location>
</feature>
<feature type="region of interest" description="Disordered" evidence="1">
    <location>
        <begin position="1"/>
        <end position="22"/>
    </location>
</feature>
<dbReference type="AlphaFoldDB" id="A0A6J5UX29"/>
<dbReference type="PIRSF" id="PIRSF015417">
    <property type="entry name" value="T31B5_30_vWA"/>
    <property type="match status" value="1"/>
</dbReference>
<evidence type="ECO:0000259" key="3">
    <source>
        <dbReference type="Pfam" id="PF25043"/>
    </source>
</evidence>
<dbReference type="EMBL" id="CAEKDK010000005">
    <property type="protein sequence ID" value="CAB4281170.1"/>
    <property type="molecule type" value="Genomic_DNA"/>
</dbReference>
<dbReference type="Pfam" id="PF25043">
    <property type="entry name" value="DUF7788"/>
    <property type="match status" value="1"/>
</dbReference>
<dbReference type="Pfam" id="PF11443">
    <property type="entry name" value="DUF2828"/>
    <property type="match status" value="1"/>
</dbReference>
<feature type="domain" description="DUF7788" evidence="3">
    <location>
        <begin position="459"/>
        <end position="647"/>
    </location>
</feature>
<feature type="compositionally biased region" description="Gly residues" evidence="1">
    <location>
        <begin position="7"/>
        <end position="18"/>
    </location>
</feature>
<dbReference type="PANTHER" id="PTHR31373">
    <property type="entry name" value="OS06G0652100 PROTEIN"/>
    <property type="match status" value="1"/>
</dbReference>
<sequence length="668" mass="75691">MPLTTAAGGGGGGGGGGPTHMDNEDVRIISVLNACRNHGLTRMAPTTSTSILVGPPRFKPHSPPPPPPPPQSQVPFLPRPFFTPSPYGNYCLDLFIHVEPEEDSGTLASHERLNQMLHLAWFKNPLTTVKLICNLLDRRGYGGKDDRDSFYTAAFWLHRHHPKTLACNVASIASSFGSFDDLTEILYRLLHGQDVRRRNQSESIDGFRVRRKGSNSKVLSCRRLTPREVRVMKALERSKLQEEKARAVRRDKAMAMANTAIERYQNDPDYRFLHDRISDVFAECFKSDIQNLNKEKDANYDRDQDCLELSLAADYCPKIGSSMDCATLLCESIAKKVFPRELYPEYQGIEEEHYAYRVRDRMRKEVLVPLRKALDVADYHAGSNKWGYNPDFKREPCAIKKYLEDVKAGGESKIRVDALFPHEIMRYANHPDVGESADLQWKAMVEDMRMNKGMNVLNKCIVVCDVSPAMTGRPKDVSTALTLMMSELSEEPWKGKVITFSESPQLISIQGGDLKSKREFLRNMGWGYHTTFSKVFDLILEAAVNEKLKPEHMVKKVFVLTSYSFLERGFDDNSCWESEYEAIRSKFKKEGYGDVVPQLVFWNLNLEGLYKEVRSEGECQKQEGVSMLSFVNDNLIKSLLENDGNIGLEHVMEAVISGQGYQSLVVVD</sequence>
<dbReference type="InterPro" id="IPR056690">
    <property type="entry name" value="DUF7788"/>
</dbReference>
<reference evidence="4 5" key="1">
    <citation type="submission" date="2020-05" db="EMBL/GenBank/DDBJ databases">
        <authorList>
            <person name="Campoy J."/>
            <person name="Schneeberger K."/>
            <person name="Spophaly S."/>
        </authorList>
    </citation>
    <scope>NUCLEOTIDE SEQUENCE [LARGE SCALE GENOMIC DNA]</scope>
    <source>
        <strain evidence="4">PruArmRojPasFocal</strain>
    </source>
</reference>
<dbReference type="InterPro" id="IPR058580">
    <property type="entry name" value="DUF2828"/>
</dbReference>
<protein>
    <submittedName>
        <fullName evidence="4">Uncharacterized protein</fullName>
    </submittedName>
</protein>
<dbReference type="Proteomes" id="UP000507222">
    <property type="component" value="Unassembled WGS sequence"/>
</dbReference>
<proteinExistence type="predicted"/>